<dbReference type="InterPro" id="IPR036388">
    <property type="entry name" value="WH-like_DNA-bd_sf"/>
</dbReference>
<keyword evidence="3" id="KW-0238">DNA-binding</keyword>
<dbReference type="PANTHER" id="PTHR30419">
    <property type="entry name" value="HTH-TYPE TRANSCRIPTIONAL REGULATOR YBHD"/>
    <property type="match status" value="1"/>
</dbReference>
<dbReference type="SUPFAM" id="SSF53850">
    <property type="entry name" value="Periplasmic binding protein-like II"/>
    <property type="match status" value="1"/>
</dbReference>
<protein>
    <submittedName>
        <fullName evidence="6">LysR family transcriptional regulator</fullName>
    </submittedName>
</protein>
<comment type="caution">
    <text evidence="6">The sequence shown here is derived from an EMBL/GenBank/DDBJ whole genome shotgun (WGS) entry which is preliminary data.</text>
</comment>
<dbReference type="InterPro" id="IPR005119">
    <property type="entry name" value="LysR_subst-bd"/>
</dbReference>
<dbReference type="GO" id="GO:0003700">
    <property type="term" value="F:DNA-binding transcription factor activity"/>
    <property type="evidence" value="ECO:0007669"/>
    <property type="project" value="InterPro"/>
</dbReference>
<reference evidence="6" key="1">
    <citation type="submission" date="2022-09" db="EMBL/GenBank/DDBJ databases">
        <title>Intensive care unit water sources are persistently colonized with multi-drug resistant bacteria and are the site of extensive horizontal gene transfer of antibiotic resistance genes.</title>
        <authorList>
            <person name="Diorio-Toth L."/>
        </authorList>
    </citation>
    <scope>NUCLEOTIDE SEQUENCE</scope>
    <source>
        <strain evidence="6">GD03843</strain>
    </source>
</reference>
<name>A0AA42IZD5_9BURK</name>
<gene>
    <name evidence="6" type="ORF">N5D93_13145</name>
</gene>
<dbReference type="GO" id="GO:0003677">
    <property type="term" value="F:DNA binding"/>
    <property type="evidence" value="ECO:0007669"/>
    <property type="project" value="UniProtKB-KW"/>
</dbReference>
<dbReference type="Pfam" id="PF03466">
    <property type="entry name" value="LysR_substrate"/>
    <property type="match status" value="1"/>
</dbReference>
<dbReference type="PROSITE" id="PS50931">
    <property type="entry name" value="HTH_LYSR"/>
    <property type="match status" value="1"/>
</dbReference>
<organism evidence="6 7">
    <name type="scientific">Achromobacter spanius</name>
    <dbReference type="NCBI Taxonomy" id="217203"/>
    <lineage>
        <taxon>Bacteria</taxon>
        <taxon>Pseudomonadati</taxon>
        <taxon>Pseudomonadota</taxon>
        <taxon>Betaproteobacteria</taxon>
        <taxon>Burkholderiales</taxon>
        <taxon>Alcaligenaceae</taxon>
        <taxon>Achromobacter</taxon>
    </lineage>
</organism>
<dbReference type="Gene3D" id="3.40.190.290">
    <property type="match status" value="1"/>
</dbReference>
<dbReference type="GO" id="GO:0005829">
    <property type="term" value="C:cytosol"/>
    <property type="evidence" value="ECO:0007669"/>
    <property type="project" value="TreeGrafter"/>
</dbReference>
<keyword evidence="4" id="KW-0804">Transcription</keyword>
<comment type="similarity">
    <text evidence="1">Belongs to the LysR transcriptional regulatory family.</text>
</comment>
<keyword evidence="2" id="KW-0805">Transcription regulation</keyword>
<proteinExistence type="inferred from homology"/>
<feature type="domain" description="HTH lysR-type" evidence="5">
    <location>
        <begin position="5"/>
        <end position="62"/>
    </location>
</feature>
<evidence type="ECO:0000259" key="5">
    <source>
        <dbReference type="PROSITE" id="PS50931"/>
    </source>
</evidence>
<evidence type="ECO:0000256" key="1">
    <source>
        <dbReference type="ARBA" id="ARBA00009437"/>
    </source>
</evidence>
<dbReference type="InterPro" id="IPR036390">
    <property type="entry name" value="WH_DNA-bd_sf"/>
</dbReference>
<dbReference type="PANTHER" id="PTHR30419:SF8">
    <property type="entry name" value="NITROGEN ASSIMILATION TRANSCRIPTIONAL ACTIVATOR-RELATED"/>
    <property type="match status" value="1"/>
</dbReference>
<evidence type="ECO:0000313" key="7">
    <source>
        <dbReference type="Proteomes" id="UP001161094"/>
    </source>
</evidence>
<accession>A0AA42IZD5</accession>
<dbReference type="RefSeq" id="WP_279995383.1">
    <property type="nucleotide sequence ID" value="NZ_JAOCDZ010000008.1"/>
</dbReference>
<sequence>MDEKLDARRTHYFMQVMSRGSVRGAAEVLDMDPSAVSRAIAALERDCGMALFERRGRGVVPTDAGHILARYVKRQQNIQESFFSEIDSLRNAERGHIDLVLGEGFVELMFDRVLPGYWRSHPEVTLDIDVARTSEIVQRIVDDRAYIGLVFQPPNDARLRTHYSRPEPIRAIVQQDHPLTRLGRPLLLTDLADYSGASMQEGFGVRQHIQAAEISEQVRLRNVLTTSSFKALWQFAAAGIGYALTPPIAVTADMRAQRLASLPLANPILNQGSLHVLSRAGRHISPAARELLDHIVRGIGATEADGPIEADRQS</sequence>
<dbReference type="Pfam" id="PF00126">
    <property type="entry name" value="HTH_1"/>
    <property type="match status" value="1"/>
</dbReference>
<evidence type="ECO:0000256" key="4">
    <source>
        <dbReference type="ARBA" id="ARBA00023163"/>
    </source>
</evidence>
<evidence type="ECO:0000313" key="6">
    <source>
        <dbReference type="EMBL" id="MDH0736758.1"/>
    </source>
</evidence>
<dbReference type="Gene3D" id="1.10.10.10">
    <property type="entry name" value="Winged helix-like DNA-binding domain superfamily/Winged helix DNA-binding domain"/>
    <property type="match status" value="1"/>
</dbReference>
<evidence type="ECO:0000256" key="2">
    <source>
        <dbReference type="ARBA" id="ARBA00023015"/>
    </source>
</evidence>
<dbReference type="InterPro" id="IPR050950">
    <property type="entry name" value="HTH-type_LysR_regulators"/>
</dbReference>
<dbReference type="SUPFAM" id="SSF46785">
    <property type="entry name" value="Winged helix' DNA-binding domain"/>
    <property type="match status" value="1"/>
</dbReference>
<dbReference type="Proteomes" id="UP001161094">
    <property type="component" value="Unassembled WGS sequence"/>
</dbReference>
<dbReference type="EMBL" id="JAOCDZ010000008">
    <property type="protein sequence ID" value="MDH0736758.1"/>
    <property type="molecule type" value="Genomic_DNA"/>
</dbReference>
<dbReference type="AlphaFoldDB" id="A0AA42IZD5"/>
<dbReference type="InterPro" id="IPR000847">
    <property type="entry name" value="LysR_HTH_N"/>
</dbReference>
<evidence type="ECO:0000256" key="3">
    <source>
        <dbReference type="ARBA" id="ARBA00023125"/>
    </source>
</evidence>